<gene>
    <name evidence="4" type="ORF">INT44_006637</name>
</gene>
<comment type="similarity">
    <text evidence="1">Belongs to the glycosyltransferase 15 family.</text>
</comment>
<keyword evidence="5" id="KW-1185">Reference proteome</keyword>
<dbReference type="EMBL" id="JAEPRA010000024">
    <property type="protein sequence ID" value="KAG2172464.1"/>
    <property type="molecule type" value="Genomic_DNA"/>
</dbReference>
<dbReference type="Proteomes" id="UP000612746">
    <property type="component" value="Unassembled WGS sequence"/>
</dbReference>
<feature type="compositionally biased region" description="Acidic residues" evidence="3">
    <location>
        <begin position="74"/>
        <end position="85"/>
    </location>
</feature>
<feature type="region of interest" description="Disordered" evidence="3">
    <location>
        <begin position="62"/>
        <end position="185"/>
    </location>
</feature>
<dbReference type="GO" id="GO:0006487">
    <property type="term" value="P:protein N-linked glycosylation"/>
    <property type="evidence" value="ECO:0007669"/>
    <property type="project" value="TreeGrafter"/>
</dbReference>
<reference evidence="4" key="1">
    <citation type="submission" date="2020-12" db="EMBL/GenBank/DDBJ databases">
        <title>Metabolic potential, ecology and presence of endohyphal bacteria is reflected in genomic diversity of Mucoromycotina.</title>
        <authorList>
            <person name="Muszewska A."/>
            <person name="Okrasinska A."/>
            <person name="Steczkiewicz K."/>
            <person name="Drgas O."/>
            <person name="Orlowska M."/>
            <person name="Perlinska-Lenart U."/>
            <person name="Aleksandrzak-Piekarczyk T."/>
            <person name="Szatraj K."/>
            <person name="Zielenkiewicz U."/>
            <person name="Pilsyk S."/>
            <person name="Malc E."/>
            <person name="Mieczkowski P."/>
            <person name="Kruszewska J.S."/>
            <person name="Biernat P."/>
            <person name="Pawlowska J."/>
        </authorList>
    </citation>
    <scope>NUCLEOTIDE SEQUENCE</scope>
    <source>
        <strain evidence="4">WA0000051536</strain>
    </source>
</reference>
<name>A0A8H7UAF4_9FUNG</name>
<dbReference type="PANTHER" id="PTHR31121:SF2">
    <property type="entry name" value="MANNOSYLTRANSFERASE KTR5-RELATED"/>
    <property type="match status" value="1"/>
</dbReference>
<dbReference type="GO" id="GO:0000026">
    <property type="term" value="F:alpha-1,2-mannosyltransferase activity"/>
    <property type="evidence" value="ECO:0007669"/>
    <property type="project" value="TreeGrafter"/>
</dbReference>
<dbReference type="AlphaFoldDB" id="A0A8H7UAF4"/>
<protein>
    <submittedName>
        <fullName evidence="4">Uncharacterized protein</fullName>
    </submittedName>
</protein>
<evidence type="ECO:0000256" key="2">
    <source>
        <dbReference type="ARBA" id="ARBA00022679"/>
    </source>
</evidence>
<feature type="compositionally biased region" description="Basic and acidic residues" evidence="3">
    <location>
        <begin position="151"/>
        <end position="162"/>
    </location>
</feature>
<evidence type="ECO:0000256" key="1">
    <source>
        <dbReference type="ARBA" id="ARBA00007677"/>
    </source>
</evidence>
<dbReference type="PANTHER" id="PTHR31121">
    <property type="entry name" value="ALPHA-1,2 MANNOSYLTRANSFERASE KTR1"/>
    <property type="match status" value="1"/>
</dbReference>
<feature type="compositionally biased region" description="Low complexity" evidence="3">
    <location>
        <begin position="590"/>
        <end position="601"/>
    </location>
</feature>
<dbReference type="OrthoDB" id="439943at2759"/>
<keyword evidence="2" id="KW-0808">Transferase</keyword>
<dbReference type="SUPFAM" id="SSF53448">
    <property type="entry name" value="Nucleotide-diphospho-sugar transferases"/>
    <property type="match status" value="1"/>
</dbReference>
<accession>A0A8H7UAF4</accession>
<dbReference type="GO" id="GO:0016020">
    <property type="term" value="C:membrane"/>
    <property type="evidence" value="ECO:0007669"/>
    <property type="project" value="InterPro"/>
</dbReference>
<dbReference type="InterPro" id="IPR029044">
    <property type="entry name" value="Nucleotide-diphossugar_trans"/>
</dbReference>
<organism evidence="4 5">
    <name type="scientific">Umbelopsis vinacea</name>
    <dbReference type="NCBI Taxonomy" id="44442"/>
    <lineage>
        <taxon>Eukaryota</taxon>
        <taxon>Fungi</taxon>
        <taxon>Fungi incertae sedis</taxon>
        <taxon>Mucoromycota</taxon>
        <taxon>Mucoromycotina</taxon>
        <taxon>Umbelopsidomycetes</taxon>
        <taxon>Umbelopsidales</taxon>
        <taxon>Umbelopsidaceae</taxon>
        <taxon>Umbelopsis</taxon>
    </lineage>
</organism>
<dbReference type="GO" id="GO:0005794">
    <property type="term" value="C:Golgi apparatus"/>
    <property type="evidence" value="ECO:0007669"/>
    <property type="project" value="TreeGrafter"/>
</dbReference>
<comment type="caution">
    <text evidence="4">The sequence shown here is derived from an EMBL/GenBank/DDBJ whole genome shotgun (WGS) entry which is preliminary data.</text>
</comment>
<feature type="region of interest" description="Disordered" evidence="3">
    <location>
        <begin position="578"/>
        <end position="601"/>
    </location>
</feature>
<evidence type="ECO:0000256" key="3">
    <source>
        <dbReference type="SAM" id="MobiDB-lite"/>
    </source>
</evidence>
<dbReference type="Pfam" id="PF01793">
    <property type="entry name" value="Glyco_transf_15"/>
    <property type="match status" value="1"/>
</dbReference>
<evidence type="ECO:0000313" key="5">
    <source>
        <dbReference type="Proteomes" id="UP000612746"/>
    </source>
</evidence>
<sequence>MLYCSSLLLFSGRTFNSTGEAASDEALKVVALAEEKDHEVVIDVNTSPTQGSKTGYEWDAYIAPHGVDSNNQDVDPELDVDNEQSSEDKLATSSDDDQDIPSSKLPENNSDLNASEEDNPAAPAEINDKEEATNEYDEEKVIEFGDSSIDGETKDETKKGEEYANSPSEEEALKNPSDSMPLEFDNNLWEANPRQLSLETVAAYPTNKKKPSPYIKDYADLSAETHNSSHLVCKGNKCEERANAVIVVLCRNSELVPMRRTLREFEDRFNRKYQYPYVFLNDEPFNDEFKTSIKALTHSKVIFGDINEEMWSYPDFVNQSVAANQLKDYDARGVMYGTTARNVEVSAIGICADSTLAFFTITLWFSHTNIIGKRVEPGVHFYCDLDYDPFLYMQKNGKQYGFNIALQEIPETIPTLWDHTMNFAHLNQLNTTLLRFFGNPKDGYNLCHFWSNFEIANLNLWRRPEYQAYFHYLDSTGNFFYERWGDAIVHSLAAGMFLNKSEVHFFDDIGYKHDSFSHCTDDGIHGKCMCPEDTPNFDFMWGSCFSDWHIYPESGKTWNFLGDGRQQLNKVVMAGHRGLSHSMQPKSKKPAASTSSKTSQS</sequence>
<dbReference type="GO" id="GO:0000032">
    <property type="term" value="P:cell wall mannoprotein biosynthetic process"/>
    <property type="evidence" value="ECO:0007669"/>
    <property type="project" value="TreeGrafter"/>
</dbReference>
<proteinExistence type="inferred from homology"/>
<dbReference type="InterPro" id="IPR002685">
    <property type="entry name" value="Glyco_trans_15"/>
</dbReference>
<evidence type="ECO:0000313" key="4">
    <source>
        <dbReference type="EMBL" id="KAG2172464.1"/>
    </source>
</evidence>
<dbReference type="Gene3D" id="3.90.550.10">
    <property type="entry name" value="Spore Coat Polysaccharide Biosynthesis Protein SpsA, Chain A"/>
    <property type="match status" value="1"/>
</dbReference>